<dbReference type="Pfam" id="PF00291">
    <property type="entry name" value="PALP"/>
    <property type="match status" value="1"/>
</dbReference>
<reference evidence="5" key="2">
    <citation type="journal article" date="2021" name="Microbiol. Resour. Announc.">
        <title>Complete Genome Sequence of Polycladomyces abyssicola JIR-001T, Isolated from Hemipelagic Sediment in Deep Seawater.</title>
        <authorList>
            <person name="Tsubouchi T."/>
            <person name="Kaneko Y."/>
        </authorList>
    </citation>
    <scope>NUCLEOTIDE SEQUENCE</scope>
    <source>
        <strain evidence="5">JIR-001</strain>
    </source>
</reference>
<proteinExistence type="predicted"/>
<dbReference type="InterPro" id="IPR050147">
    <property type="entry name" value="Ser/Thr_Dehydratase"/>
</dbReference>
<dbReference type="PANTHER" id="PTHR48078:SF6">
    <property type="entry name" value="L-THREONINE DEHYDRATASE CATABOLIC TDCB"/>
    <property type="match status" value="1"/>
</dbReference>
<dbReference type="RefSeq" id="WP_212774150.1">
    <property type="nucleotide sequence ID" value="NZ_AP024601.1"/>
</dbReference>
<dbReference type="SUPFAM" id="SSF53686">
    <property type="entry name" value="Tryptophan synthase beta subunit-like PLP-dependent enzymes"/>
    <property type="match status" value="1"/>
</dbReference>
<feature type="domain" description="Tryptophan synthase beta chain-like PALP" evidence="4">
    <location>
        <begin position="74"/>
        <end position="373"/>
    </location>
</feature>
<organism evidence="5 6">
    <name type="scientific">Polycladomyces abyssicola</name>
    <dbReference type="NCBI Taxonomy" id="1125966"/>
    <lineage>
        <taxon>Bacteria</taxon>
        <taxon>Bacillati</taxon>
        <taxon>Bacillota</taxon>
        <taxon>Bacilli</taxon>
        <taxon>Bacillales</taxon>
        <taxon>Thermoactinomycetaceae</taxon>
        <taxon>Polycladomyces</taxon>
    </lineage>
</organism>
<dbReference type="Proteomes" id="UP000677436">
    <property type="component" value="Chromosome"/>
</dbReference>
<protein>
    <submittedName>
        <fullName evidence="5">Threonine synthase</fullName>
    </submittedName>
</protein>
<dbReference type="EMBL" id="AP024601">
    <property type="protein sequence ID" value="BCU80839.1"/>
    <property type="molecule type" value="Genomic_DNA"/>
</dbReference>
<comment type="cofactor">
    <cofactor evidence="1">
        <name>pyridoxal 5'-phosphate</name>
        <dbReference type="ChEBI" id="CHEBI:597326"/>
    </cofactor>
</comment>
<sequence length="382" mass="41755">MILLNPRVAGLSCLRCETDYKLDDLLEGCPACRKEGHAANVKVLYDTTQNVTINPSKSGMRRYAPLLPYASFPSLGEGCTPIVELEILARQMGLTWLGVKMEGQNPTGSHKDRMSPLVVARAVATGRMVVTAASSGNAGASLAAYAALVGLRCVIVTTPDLPHPWKKAIKMAGAELVIQSSPHQRWQYIEDKVKNEGWYPATNYTHPPVGSNPFGVQGYKTVAYEIVESMRNHMPDVLLVPCSRGDLWWGIWEGFREAAKWGWVKEIPRLYAVEPFPRLTRVLAGEDYRSLFPGDTLLRSIGGDTVTYQTVLAVKHSGGGAVTVSSAEAEEAQHQLARCGVYLENSGAAPLAGLRHLLRTGEITEKERVLLIGTSHGYKETK</sequence>
<evidence type="ECO:0000256" key="3">
    <source>
        <dbReference type="ARBA" id="ARBA00023239"/>
    </source>
</evidence>
<evidence type="ECO:0000256" key="1">
    <source>
        <dbReference type="ARBA" id="ARBA00001933"/>
    </source>
</evidence>
<dbReference type="GO" id="GO:0006565">
    <property type="term" value="P:L-serine catabolic process"/>
    <property type="evidence" value="ECO:0007669"/>
    <property type="project" value="TreeGrafter"/>
</dbReference>
<dbReference type="InterPro" id="IPR036052">
    <property type="entry name" value="TrpB-like_PALP_sf"/>
</dbReference>
<dbReference type="GO" id="GO:0006567">
    <property type="term" value="P:L-threonine catabolic process"/>
    <property type="evidence" value="ECO:0007669"/>
    <property type="project" value="TreeGrafter"/>
</dbReference>
<dbReference type="InterPro" id="IPR001926">
    <property type="entry name" value="TrpB-like_PALP"/>
</dbReference>
<dbReference type="AlphaFoldDB" id="A0A8D5UD45"/>
<accession>A0A8D5UD45</accession>
<evidence type="ECO:0000313" key="6">
    <source>
        <dbReference type="Proteomes" id="UP000677436"/>
    </source>
</evidence>
<evidence type="ECO:0000259" key="4">
    <source>
        <dbReference type="Pfam" id="PF00291"/>
    </source>
</evidence>
<dbReference type="GO" id="GO:0004794">
    <property type="term" value="F:threonine deaminase activity"/>
    <property type="evidence" value="ECO:0007669"/>
    <property type="project" value="TreeGrafter"/>
</dbReference>
<dbReference type="GO" id="GO:0009097">
    <property type="term" value="P:isoleucine biosynthetic process"/>
    <property type="evidence" value="ECO:0007669"/>
    <property type="project" value="TreeGrafter"/>
</dbReference>
<dbReference type="Gene3D" id="3.40.50.1100">
    <property type="match status" value="2"/>
</dbReference>
<dbReference type="PANTHER" id="PTHR48078">
    <property type="entry name" value="THREONINE DEHYDRATASE, MITOCHONDRIAL-RELATED"/>
    <property type="match status" value="1"/>
</dbReference>
<dbReference type="GO" id="GO:0003941">
    <property type="term" value="F:L-serine ammonia-lyase activity"/>
    <property type="evidence" value="ECO:0007669"/>
    <property type="project" value="TreeGrafter"/>
</dbReference>
<evidence type="ECO:0000256" key="2">
    <source>
        <dbReference type="ARBA" id="ARBA00022898"/>
    </source>
</evidence>
<reference evidence="5" key="1">
    <citation type="journal article" date="2013" name="Int. J. Syst. Evol. Microbiol.">
        <title>Polycladomyces abyssicola gen. nov., sp. nov., a thermophilic filamentous bacterium isolated from hemipelagic sediment.</title>
        <authorList>
            <person name="Tsubouchi T."/>
            <person name="Shimane Y."/>
            <person name="Mori K."/>
            <person name="Usui K."/>
            <person name="Hiraki T."/>
            <person name="Tame A."/>
            <person name="Uematsu K."/>
            <person name="Maruyama T."/>
            <person name="Hatada Y."/>
        </authorList>
    </citation>
    <scope>NUCLEOTIDE SEQUENCE</scope>
    <source>
        <strain evidence="5">JIR-001</strain>
    </source>
</reference>
<keyword evidence="6" id="KW-1185">Reference proteome</keyword>
<keyword evidence="2" id="KW-0663">Pyridoxal phosphate</keyword>
<gene>
    <name evidence="5" type="ORF">JIR001_06220</name>
</gene>
<keyword evidence="3" id="KW-0456">Lyase</keyword>
<evidence type="ECO:0000313" key="5">
    <source>
        <dbReference type="EMBL" id="BCU80839.1"/>
    </source>
</evidence>
<name>A0A8D5UD45_9BACL</name>
<dbReference type="KEGG" id="pabs:JIR001_06220"/>